<dbReference type="Gene3D" id="3.90.228.10">
    <property type="match status" value="1"/>
</dbReference>
<gene>
    <name evidence="3" type="ORF">OVA965_LOCUS3691</name>
    <name evidence="4" type="ORF">TMI583_LOCUS3685</name>
</gene>
<dbReference type="EMBL" id="CAJNOK010000908">
    <property type="protein sequence ID" value="CAF0782561.1"/>
    <property type="molecule type" value="Genomic_DNA"/>
</dbReference>
<organism evidence="3 5">
    <name type="scientific">Didymodactylos carnosus</name>
    <dbReference type="NCBI Taxonomy" id="1234261"/>
    <lineage>
        <taxon>Eukaryota</taxon>
        <taxon>Metazoa</taxon>
        <taxon>Spiralia</taxon>
        <taxon>Gnathifera</taxon>
        <taxon>Rotifera</taxon>
        <taxon>Eurotatoria</taxon>
        <taxon>Bdelloidea</taxon>
        <taxon>Philodinida</taxon>
        <taxon>Philodinidae</taxon>
        <taxon>Didymodactylos</taxon>
    </lineage>
</organism>
<dbReference type="AlphaFoldDB" id="A0A8S2CWD1"/>
<dbReference type="GO" id="GO:0003950">
    <property type="term" value="F:NAD+ poly-ADP-ribosyltransferase activity"/>
    <property type="evidence" value="ECO:0007669"/>
    <property type="project" value="UniProtKB-UniRule"/>
</dbReference>
<keyword evidence="1" id="KW-0328">Glycosyltransferase</keyword>
<dbReference type="InterPro" id="IPR012317">
    <property type="entry name" value="Poly(ADP-ribose)pol_cat_dom"/>
</dbReference>
<dbReference type="Proteomes" id="UP000682733">
    <property type="component" value="Unassembled WGS sequence"/>
</dbReference>
<evidence type="ECO:0000313" key="3">
    <source>
        <dbReference type="EMBL" id="CAF0782561.1"/>
    </source>
</evidence>
<sequence length="232" mass="26995">MYYSYNGQLFGPYKKCSEKLLNGRILFHDTCPINTDGISEKKFLCEQQRKTDGGRYGKGLYFTSSPKYAIFYCKSYGKRIIYLLGSLVALEKMLHIQDGGYFEKDLHADYNSHYVRVDKTSNNPITNDNEDYYEEYIVKNNEQTLPPYVISLCHTCVRGRDWTRASTQAPPPRQNINQNSVNFSIHALSLHDDRPARTTITGLMRDAIGQYNDFLDLGFELYHHMYQMMDQL</sequence>
<comment type="caution">
    <text evidence="3">The sequence shown here is derived from an EMBL/GenBank/DDBJ whole genome shotgun (WGS) entry which is preliminary data.</text>
</comment>
<protein>
    <recommendedName>
        <fullName evidence="1">Poly [ADP-ribose] polymerase</fullName>
        <shortName evidence="1">PARP</shortName>
        <ecNumber evidence="1">2.4.2.-</ecNumber>
    </recommendedName>
</protein>
<keyword evidence="1" id="KW-0520">NAD</keyword>
<evidence type="ECO:0000313" key="4">
    <source>
        <dbReference type="EMBL" id="CAF3564281.1"/>
    </source>
</evidence>
<dbReference type="Proteomes" id="UP000677228">
    <property type="component" value="Unassembled WGS sequence"/>
</dbReference>
<accession>A0A8S2CWD1</accession>
<dbReference type="EMBL" id="CAJOBA010000907">
    <property type="protein sequence ID" value="CAF3564281.1"/>
    <property type="molecule type" value="Genomic_DNA"/>
</dbReference>
<dbReference type="PROSITE" id="PS51059">
    <property type="entry name" value="PARP_CATALYTIC"/>
    <property type="match status" value="1"/>
</dbReference>
<evidence type="ECO:0000256" key="1">
    <source>
        <dbReference type="RuleBase" id="RU362114"/>
    </source>
</evidence>
<evidence type="ECO:0000259" key="2">
    <source>
        <dbReference type="PROSITE" id="PS51059"/>
    </source>
</evidence>
<proteinExistence type="predicted"/>
<reference evidence="3" key="1">
    <citation type="submission" date="2021-02" db="EMBL/GenBank/DDBJ databases">
        <authorList>
            <person name="Nowell W R."/>
        </authorList>
    </citation>
    <scope>NUCLEOTIDE SEQUENCE</scope>
</reference>
<dbReference type="SUPFAM" id="SSF56399">
    <property type="entry name" value="ADP-ribosylation"/>
    <property type="match status" value="1"/>
</dbReference>
<feature type="domain" description="PARP catalytic" evidence="2">
    <location>
        <begin position="1"/>
        <end position="161"/>
    </location>
</feature>
<name>A0A8S2CWD1_9BILA</name>
<evidence type="ECO:0000313" key="5">
    <source>
        <dbReference type="Proteomes" id="UP000677228"/>
    </source>
</evidence>
<dbReference type="EC" id="2.4.2.-" evidence="1"/>
<keyword evidence="1" id="KW-0808">Transferase</keyword>
<dbReference type="Pfam" id="PF00644">
    <property type="entry name" value="PARP"/>
    <property type="match status" value="1"/>
</dbReference>